<evidence type="ECO:0000313" key="3">
    <source>
        <dbReference type="EMBL" id="TDD53529.1"/>
    </source>
</evidence>
<reference evidence="3 4" key="1">
    <citation type="submission" date="2019-03" db="EMBL/GenBank/DDBJ databases">
        <title>Draft genome sequences of novel Actinobacteria.</title>
        <authorList>
            <person name="Sahin N."/>
            <person name="Ay H."/>
            <person name="Saygin H."/>
        </authorList>
    </citation>
    <scope>NUCLEOTIDE SEQUENCE [LARGE SCALE GENOMIC DNA]</scope>
    <source>
        <strain evidence="3 4">CH32</strain>
    </source>
</reference>
<proteinExistence type="predicted"/>
<evidence type="ECO:0000313" key="4">
    <source>
        <dbReference type="Proteomes" id="UP000295302"/>
    </source>
</evidence>
<dbReference type="AlphaFoldDB" id="A0A4R4Z8V4"/>
<dbReference type="OrthoDB" id="9806257at2"/>
<dbReference type="GO" id="GO:0016491">
    <property type="term" value="F:oxidoreductase activity"/>
    <property type="evidence" value="ECO:0007669"/>
    <property type="project" value="UniProtKB-KW"/>
</dbReference>
<dbReference type="PANTHER" id="PTHR13847">
    <property type="entry name" value="SARCOSINE DEHYDROGENASE-RELATED"/>
    <property type="match status" value="1"/>
</dbReference>
<dbReference type="RefSeq" id="WP_132609955.1">
    <property type="nucleotide sequence ID" value="NZ_SMKQ01000012.1"/>
</dbReference>
<dbReference type="InterPro" id="IPR036188">
    <property type="entry name" value="FAD/NAD-bd_sf"/>
</dbReference>
<comment type="caution">
    <text evidence="3">The sequence shown here is derived from an EMBL/GenBank/DDBJ whole genome shotgun (WGS) entry which is preliminary data.</text>
</comment>
<name>A0A4R4Z8V4_9ACTN</name>
<dbReference type="GO" id="GO:0005737">
    <property type="term" value="C:cytoplasm"/>
    <property type="evidence" value="ECO:0007669"/>
    <property type="project" value="TreeGrafter"/>
</dbReference>
<accession>A0A4R4Z8V4</accession>
<feature type="domain" description="FAD dependent oxidoreductase" evidence="2">
    <location>
        <begin position="7"/>
        <end position="400"/>
    </location>
</feature>
<keyword evidence="4" id="KW-1185">Reference proteome</keyword>
<organism evidence="3 4">
    <name type="scientific">Nonomuraea terrae</name>
    <dbReference type="NCBI Taxonomy" id="2530383"/>
    <lineage>
        <taxon>Bacteria</taxon>
        <taxon>Bacillati</taxon>
        <taxon>Actinomycetota</taxon>
        <taxon>Actinomycetes</taxon>
        <taxon>Streptosporangiales</taxon>
        <taxon>Streptosporangiaceae</taxon>
        <taxon>Nonomuraea</taxon>
    </lineage>
</organism>
<dbReference type="SUPFAM" id="SSF51905">
    <property type="entry name" value="FAD/NAD(P)-binding domain"/>
    <property type="match status" value="1"/>
</dbReference>
<dbReference type="PANTHER" id="PTHR13847:SF289">
    <property type="entry name" value="GLYCINE OXIDASE"/>
    <property type="match status" value="1"/>
</dbReference>
<dbReference type="Proteomes" id="UP000295302">
    <property type="component" value="Unassembled WGS sequence"/>
</dbReference>
<dbReference type="Gene3D" id="3.50.50.60">
    <property type="entry name" value="FAD/NAD(P)-binding domain"/>
    <property type="match status" value="2"/>
</dbReference>
<dbReference type="InterPro" id="IPR006076">
    <property type="entry name" value="FAD-dep_OxRdtase"/>
</dbReference>
<evidence type="ECO:0000259" key="2">
    <source>
        <dbReference type="Pfam" id="PF01266"/>
    </source>
</evidence>
<dbReference type="EMBL" id="SMKQ01000012">
    <property type="protein sequence ID" value="TDD53529.1"/>
    <property type="molecule type" value="Genomic_DNA"/>
</dbReference>
<evidence type="ECO:0000256" key="1">
    <source>
        <dbReference type="ARBA" id="ARBA00023002"/>
    </source>
</evidence>
<gene>
    <name evidence="3" type="ORF">E1286_07180</name>
</gene>
<protein>
    <submittedName>
        <fullName evidence="3">FAD-dependent oxidoreductase</fullName>
    </submittedName>
</protein>
<dbReference type="Pfam" id="PF01266">
    <property type="entry name" value="DAO"/>
    <property type="match status" value="1"/>
</dbReference>
<sequence>MSALSSVTVIGGGAVGLATAYYLRKADLDVTVIESGRPGRAASWGNGGWLSPVLSIPTPGPGMPRMGVVESFQRDSAVAVRPHASPSMIPWLLRFARHCTRSAFESGSARLGALSREMFDGFDELADLGVPVEVPRRGNLRACLTEAEARRQLAGLAPMRSAGYTVPDRVMSAGEIHELEPELSDNVRSGFNLPDERHVDPGAFCDTLADHLVKQGVHLLADTRATGVRASGGRVTAVETTAGQVRSDALVVAAGLDTRLIAGWLGARLPIRGGKGYSFFVPSERSPSHPLYLSNTKVGVTPLKGGYRVLGGMELADETLRINPRMVRGMVRVADRYLRRIPAYESMTELRDLWAGLRPMTPDGLPVIDHLPHLSNAYVNTGHGMLGVGLSMVSGSALADYMVNGRRPDVLAPFGATRF</sequence>
<dbReference type="SUPFAM" id="SSF54373">
    <property type="entry name" value="FAD-linked reductases, C-terminal domain"/>
    <property type="match status" value="1"/>
</dbReference>
<dbReference type="Gene3D" id="3.30.9.10">
    <property type="entry name" value="D-Amino Acid Oxidase, subunit A, domain 2"/>
    <property type="match status" value="1"/>
</dbReference>
<keyword evidence="1" id="KW-0560">Oxidoreductase</keyword>